<evidence type="ECO:0000313" key="1">
    <source>
        <dbReference type="EMBL" id="MEN1761840.1"/>
    </source>
</evidence>
<keyword evidence="2" id="KW-1185">Reference proteome</keyword>
<comment type="caution">
    <text evidence="1">The sequence shown here is derived from an EMBL/GenBank/DDBJ whole genome shotgun (WGS) entry which is preliminary data.</text>
</comment>
<dbReference type="InterPro" id="IPR005585">
    <property type="entry name" value="DUF327"/>
</dbReference>
<organism evidence="1 2">
    <name type="scientific">Anoxynatronum sibiricum</name>
    <dbReference type="NCBI Taxonomy" id="210623"/>
    <lineage>
        <taxon>Bacteria</taxon>
        <taxon>Bacillati</taxon>
        <taxon>Bacillota</taxon>
        <taxon>Clostridia</taxon>
        <taxon>Eubacteriales</taxon>
        <taxon>Clostridiaceae</taxon>
        <taxon>Anoxynatronum</taxon>
    </lineage>
</organism>
<dbReference type="Proteomes" id="UP001407405">
    <property type="component" value="Unassembled WGS sequence"/>
</dbReference>
<dbReference type="EMBL" id="JBCITM010000022">
    <property type="protein sequence ID" value="MEN1761840.1"/>
    <property type="molecule type" value="Genomic_DNA"/>
</dbReference>
<proteinExistence type="predicted"/>
<accession>A0ABU9VXF3</accession>
<gene>
    <name evidence="1" type="ORF">AAIG11_15235</name>
</gene>
<dbReference type="RefSeq" id="WP_343187124.1">
    <property type="nucleotide sequence ID" value="NZ_JBCITM010000022.1"/>
</dbReference>
<name>A0ABU9VXF3_9CLOT</name>
<reference evidence="1 2" key="1">
    <citation type="submission" date="2024-04" db="EMBL/GenBank/DDBJ databases">
        <title>Genome sequencing and metabolic network reconstruction of aminoacids and betaine degradation by Anoxynatronum sibiricum.</title>
        <authorList>
            <person name="Detkova E.N."/>
            <person name="Boltjanskaja Y.V."/>
            <person name="Mardanov A.V."/>
            <person name="Kevbrin V."/>
        </authorList>
    </citation>
    <scope>NUCLEOTIDE SEQUENCE [LARGE SCALE GENOMIC DNA]</scope>
    <source>
        <strain evidence="1 2">Z-7981</strain>
    </source>
</reference>
<protein>
    <submittedName>
        <fullName evidence="1">YaaR family protein</fullName>
    </submittedName>
</protein>
<dbReference type="SUPFAM" id="SSF158397">
    <property type="entry name" value="TM1646-like"/>
    <property type="match status" value="1"/>
</dbReference>
<evidence type="ECO:0000313" key="2">
    <source>
        <dbReference type="Proteomes" id="UP001407405"/>
    </source>
</evidence>
<dbReference type="Gene3D" id="1.20.120.490">
    <property type="entry name" value="Hypothetical protein TM1646-like domain"/>
    <property type="match status" value="1"/>
</dbReference>
<sequence length="150" mass="17923">MVSRIEQAMPKEVISRPEVLEQEHLKPAQRVFMEKLDHVKSEHVREHLQDLYGKITAQAEKIGERLYLNDVLHYKKLVKEFLDVASKNSHQFSKQNFLDRRGRHRVYCIVKNVDRELDELTKEFLDQETDRIKVLKRLDDIRGLLLDIMM</sequence>
<dbReference type="InterPro" id="IPR024042">
    <property type="entry name" value="TM1646-like_dom_sf"/>
</dbReference>
<dbReference type="Pfam" id="PF03885">
    <property type="entry name" value="DUF327"/>
    <property type="match status" value="1"/>
</dbReference>